<dbReference type="GO" id="GO:0005739">
    <property type="term" value="C:mitochondrion"/>
    <property type="evidence" value="ECO:0007669"/>
    <property type="project" value="TreeGrafter"/>
</dbReference>
<dbReference type="Gene3D" id="1.10.240.10">
    <property type="entry name" value="Tyrosyl-Transfer RNA Synthetase"/>
    <property type="match status" value="1"/>
</dbReference>
<dbReference type="GeneID" id="5480255"/>
<comment type="similarity">
    <text evidence="1 9">Belongs to the class-I aminoacyl-tRNA synthetase family.</text>
</comment>
<dbReference type="RefSeq" id="XP_001612001.1">
    <property type="nucleotide sequence ID" value="XM_001611951.1"/>
</dbReference>
<keyword evidence="11" id="KW-1185">Reference proteome</keyword>
<dbReference type="GO" id="GO:0006436">
    <property type="term" value="P:tryptophanyl-tRNA aminoacylation"/>
    <property type="evidence" value="ECO:0007669"/>
    <property type="project" value="InterPro"/>
</dbReference>
<dbReference type="PROSITE" id="PS00178">
    <property type="entry name" value="AA_TRNA_LIGASE_I"/>
    <property type="match status" value="1"/>
</dbReference>
<evidence type="ECO:0000256" key="3">
    <source>
        <dbReference type="ARBA" id="ARBA00022598"/>
    </source>
</evidence>
<evidence type="ECO:0000256" key="7">
    <source>
        <dbReference type="ARBA" id="ARBA00023146"/>
    </source>
</evidence>
<evidence type="ECO:0000256" key="9">
    <source>
        <dbReference type="RuleBase" id="RU363036"/>
    </source>
</evidence>
<dbReference type="OMA" id="GWGQFKP"/>
<dbReference type="AlphaFoldDB" id="A7APE9"/>
<name>A7APE9_BABBO</name>
<dbReference type="PANTHER" id="PTHR43766">
    <property type="entry name" value="TRYPTOPHAN--TRNA LIGASE, MITOCHONDRIAL"/>
    <property type="match status" value="1"/>
</dbReference>
<dbReference type="Gene3D" id="3.40.50.620">
    <property type="entry name" value="HUPs"/>
    <property type="match status" value="1"/>
</dbReference>
<evidence type="ECO:0000313" key="11">
    <source>
        <dbReference type="Proteomes" id="UP000002173"/>
    </source>
</evidence>
<dbReference type="InterPro" id="IPR001412">
    <property type="entry name" value="aa-tRNA-synth_I_CS"/>
</dbReference>
<evidence type="ECO:0000313" key="10">
    <source>
        <dbReference type="EMBL" id="EDO08433.1"/>
    </source>
</evidence>
<dbReference type="Pfam" id="PF00579">
    <property type="entry name" value="tRNA-synt_1b"/>
    <property type="match status" value="1"/>
</dbReference>
<reference evidence="11" key="3">
    <citation type="journal article" date="2021" name="Int. J. Parasitol.">
        <title>Comparative analysis of gene expression between Babesia bovis blood stages and kinetes allowed by improved genome annotation.</title>
        <authorList>
            <person name="Ueti M.W."/>
            <person name="Johnson W.C."/>
            <person name="Kappmeyer L.S."/>
            <person name="Herndon D.R."/>
            <person name="Mousel M.R."/>
            <person name="Reif K.E."/>
            <person name="Taus N.S."/>
            <person name="Ifeonu O.O."/>
            <person name="Silva J.C."/>
            <person name="Suarez C.E."/>
            <person name="Brayton K.A."/>
        </authorList>
    </citation>
    <scope>NUCLEOTIDE SEQUENCE [LARGE SCALE GENOMIC DNA]</scope>
</reference>
<dbReference type="STRING" id="5865.A7APE9"/>
<dbReference type="Proteomes" id="UP000002173">
    <property type="component" value="Unassembled WGS sequence"/>
</dbReference>
<reference evidence="11" key="2">
    <citation type="journal article" date="2020" name="Data Brief">
        <title>Transcriptome dataset of Babesia bovis life stages within vertebrate and invertebrate hosts.</title>
        <authorList>
            <person name="Ueti M.W."/>
            <person name="Johnson W.C."/>
            <person name="Kappmeyer L.S."/>
            <person name="Herndon D.R."/>
            <person name="Mousel M.R."/>
            <person name="Reif K.E."/>
            <person name="Taus N.S."/>
            <person name="Ifeonu O.O."/>
            <person name="Silva J.C."/>
            <person name="Suarez C.E."/>
            <person name="Brayton K.A."/>
        </authorList>
    </citation>
    <scope>NUCLEOTIDE SEQUENCE [LARGE SCALE GENOMIC DNA]</scope>
</reference>
<evidence type="ECO:0000256" key="2">
    <source>
        <dbReference type="ARBA" id="ARBA00013161"/>
    </source>
</evidence>
<evidence type="ECO:0000256" key="8">
    <source>
        <dbReference type="ARBA" id="ARBA00030268"/>
    </source>
</evidence>
<accession>A7APE9</accession>
<dbReference type="InterPro" id="IPR002305">
    <property type="entry name" value="aa-tRNA-synth_Ic"/>
</dbReference>
<reference evidence="10 11" key="1">
    <citation type="journal article" date="2007" name="PLoS Pathog.">
        <title>Genome sequence of Babesia bovis and comparative analysis of apicomplexan hemoprotozoa.</title>
        <authorList>
            <person name="Brayton K.A."/>
            <person name="Lau A.O.T."/>
            <person name="Herndon D.R."/>
            <person name="Hannick L."/>
            <person name="Kappmeyer L.S."/>
            <person name="Berens S.J."/>
            <person name="Bidwell S.L."/>
            <person name="Brown W.C."/>
            <person name="Crabtree J."/>
            <person name="Fadrosh D."/>
            <person name="Feldblum T."/>
            <person name="Forberger H.A."/>
            <person name="Haas B.J."/>
            <person name="Howell J.M."/>
            <person name="Khouri H."/>
            <person name="Koo H."/>
            <person name="Mann D.J."/>
            <person name="Norimine J."/>
            <person name="Paulsen I.T."/>
            <person name="Radune D."/>
            <person name="Ren Q."/>
            <person name="Smith R.K. Jr."/>
            <person name="Suarez C.E."/>
            <person name="White O."/>
            <person name="Wortman J.R."/>
            <person name="Knowles D.P. Jr."/>
            <person name="McElwain T.F."/>
            <person name="Nene V.M."/>
        </authorList>
    </citation>
    <scope>NUCLEOTIDE SEQUENCE [LARGE SCALE GENOMIC DNA]</scope>
    <source>
        <strain evidence="10">T2Bo</strain>
    </source>
</reference>
<dbReference type="GO" id="GO:0005524">
    <property type="term" value="F:ATP binding"/>
    <property type="evidence" value="ECO:0007669"/>
    <property type="project" value="UniProtKB-KW"/>
</dbReference>
<dbReference type="EC" id="6.1.1.2" evidence="2"/>
<dbReference type="SUPFAM" id="SSF52374">
    <property type="entry name" value="Nucleotidylyl transferase"/>
    <property type="match status" value="1"/>
</dbReference>
<dbReference type="FunCoup" id="A7APE9">
    <property type="interactions" value="23"/>
</dbReference>
<dbReference type="InterPro" id="IPR050203">
    <property type="entry name" value="Trp-tRNA_synthetase"/>
</dbReference>
<keyword evidence="6 9" id="KW-0648">Protein biosynthesis</keyword>
<protein>
    <recommendedName>
        <fullName evidence="2">tryptophan--tRNA ligase</fullName>
        <ecNumber evidence="2">6.1.1.2</ecNumber>
    </recommendedName>
    <alternativeName>
        <fullName evidence="8">Tryptophanyl-tRNA synthetase</fullName>
    </alternativeName>
</protein>
<sequence length="388" mass="42929">MSGTLGYDFRHGTWLLFASYLFWLTPLIDDCYCTRIRGIHDRKSGFVQSTGISNHLRRSAVYSAIAGIQPTGDLHIGNYIGCIKPAVEYQTAGGALNVLIADLHATTEHNTTVNLSDSIRRTVATLLSCGVDPDRSAIILQSDFPEILELHWILSTVISIGRLRKLANFEHRQVAQDGDSVAEFLYPLLMAADVLCSGSDSIIAGEDQLSHVCVIREVAKKLNRLAGSTVVCIPDMLPNTGFRVISLDGRGKMSKSSLQACSRINITDTEETIYQKIKVAKTSTDDTSSTEVTNLRRLLKFFSGDSGANIPGDIQFSLLKEHLHQVVTTYLRPIRQRYNEILLDDTAVSSALKSGRTRMQPTFASILEVCYNYVLITCSARETFFKLL</sequence>
<dbReference type="VEuPathDB" id="PiroplasmaDB:BBOV_III008750"/>
<comment type="caution">
    <text evidence="10">The sequence shown here is derived from an EMBL/GenBank/DDBJ whole genome shotgun (WGS) entry which is preliminary data.</text>
</comment>
<dbReference type="NCBIfam" id="TIGR00233">
    <property type="entry name" value="trpS"/>
    <property type="match status" value="1"/>
</dbReference>
<dbReference type="InParanoid" id="A7APE9"/>
<gene>
    <name evidence="10" type="ORF">BBOV_III008750</name>
</gene>
<evidence type="ECO:0000256" key="4">
    <source>
        <dbReference type="ARBA" id="ARBA00022741"/>
    </source>
</evidence>
<evidence type="ECO:0000256" key="5">
    <source>
        <dbReference type="ARBA" id="ARBA00022840"/>
    </source>
</evidence>
<proteinExistence type="inferred from homology"/>
<keyword evidence="7 9" id="KW-0030">Aminoacyl-tRNA synthetase</keyword>
<keyword evidence="4 9" id="KW-0547">Nucleotide-binding</keyword>
<organism evidence="10 11">
    <name type="scientific">Babesia bovis</name>
    <dbReference type="NCBI Taxonomy" id="5865"/>
    <lineage>
        <taxon>Eukaryota</taxon>
        <taxon>Sar</taxon>
        <taxon>Alveolata</taxon>
        <taxon>Apicomplexa</taxon>
        <taxon>Aconoidasida</taxon>
        <taxon>Piroplasmida</taxon>
        <taxon>Babesiidae</taxon>
        <taxon>Babesia</taxon>
    </lineage>
</organism>
<dbReference type="GO" id="GO:0004830">
    <property type="term" value="F:tryptophan-tRNA ligase activity"/>
    <property type="evidence" value="ECO:0007669"/>
    <property type="project" value="UniProtKB-EC"/>
</dbReference>
<keyword evidence="3 9" id="KW-0436">Ligase</keyword>
<evidence type="ECO:0000256" key="6">
    <source>
        <dbReference type="ARBA" id="ARBA00022917"/>
    </source>
</evidence>
<dbReference type="eggNOG" id="KOG2713">
    <property type="taxonomic scope" value="Eukaryota"/>
</dbReference>
<dbReference type="PRINTS" id="PR01039">
    <property type="entry name" value="TRNASYNTHTRP"/>
</dbReference>
<dbReference type="EMBL" id="AAXT01000001">
    <property type="protein sequence ID" value="EDO08433.1"/>
    <property type="molecule type" value="Genomic_DNA"/>
</dbReference>
<keyword evidence="5 9" id="KW-0067">ATP-binding</keyword>
<dbReference type="InterPro" id="IPR002306">
    <property type="entry name" value="Trp-tRNA-ligase"/>
</dbReference>
<dbReference type="KEGG" id="bbo:BBOV_III008750"/>
<dbReference type="InterPro" id="IPR014729">
    <property type="entry name" value="Rossmann-like_a/b/a_fold"/>
</dbReference>
<dbReference type="PANTHER" id="PTHR43766:SF1">
    <property type="entry name" value="TRYPTOPHAN--TRNA LIGASE, MITOCHONDRIAL"/>
    <property type="match status" value="1"/>
</dbReference>
<evidence type="ECO:0000256" key="1">
    <source>
        <dbReference type="ARBA" id="ARBA00005594"/>
    </source>
</evidence>